<dbReference type="Gene3D" id="1.10.3720.10">
    <property type="entry name" value="MetI-like"/>
    <property type="match status" value="1"/>
</dbReference>
<dbReference type="PANTHER" id="PTHR43005">
    <property type="entry name" value="BLR7065 PROTEIN"/>
    <property type="match status" value="1"/>
</dbReference>
<keyword evidence="10" id="KW-1185">Reference proteome</keyword>
<keyword evidence="4 7" id="KW-0812">Transmembrane</keyword>
<keyword evidence="3" id="KW-1003">Cell membrane</keyword>
<feature type="transmembrane region" description="Helical" evidence="7">
    <location>
        <begin position="296"/>
        <end position="320"/>
    </location>
</feature>
<feature type="transmembrane region" description="Helical" evidence="7">
    <location>
        <begin position="140"/>
        <end position="161"/>
    </location>
</feature>
<dbReference type="AlphaFoldDB" id="A0A3T0N403"/>
<dbReference type="PROSITE" id="PS50928">
    <property type="entry name" value="ABC_TM1"/>
    <property type="match status" value="1"/>
</dbReference>
<keyword evidence="5 7" id="KW-1133">Transmembrane helix</keyword>
<evidence type="ECO:0000256" key="7">
    <source>
        <dbReference type="RuleBase" id="RU363032"/>
    </source>
</evidence>
<dbReference type="InterPro" id="IPR035906">
    <property type="entry name" value="MetI-like_sf"/>
</dbReference>
<evidence type="ECO:0000256" key="1">
    <source>
        <dbReference type="ARBA" id="ARBA00004651"/>
    </source>
</evidence>
<feature type="transmembrane region" description="Helical" evidence="7">
    <location>
        <begin position="45"/>
        <end position="71"/>
    </location>
</feature>
<feature type="transmembrane region" description="Helical" evidence="7">
    <location>
        <begin position="236"/>
        <end position="261"/>
    </location>
</feature>
<evidence type="ECO:0000313" key="9">
    <source>
        <dbReference type="EMBL" id="AZV78709.1"/>
    </source>
</evidence>
<dbReference type="SUPFAM" id="SSF161098">
    <property type="entry name" value="MetI-like"/>
    <property type="match status" value="1"/>
</dbReference>
<accession>A0A3T0N403</accession>
<feature type="transmembrane region" description="Helical" evidence="7">
    <location>
        <begin position="107"/>
        <end position="128"/>
    </location>
</feature>
<evidence type="ECO:0000256" key="4">
    <source>
        <dbReference type="ARBA" id="ARBA00022692"/>
    </source>
</evidence>
<evidence type="ECO:0000259" key="8">
    <source>
        <dbReference type="PROSITE" id="PS50928"/>
    </source>
</evidence>
<evidence type="ECO:0000256" key="6">
    <source>
        <dbReference type="ARBA" id="ARBA00023136"/>
    </source>
</evidence>
<dbReference type="Pfam" id="PF00528">
    <property type="entry name" value="BPD_transp_1"/>
    <property type="match status" value="1"/>
</dbReference>
<gene>
    <name evidence="9" type="ORF">EBB79_13065</name>
</gene>
<dbReference type="GO" id="GO:0005886">
    <property type="term" value="C:plasma membrane"/>
    <property type="evidence" value="ECO:0007669"/>
    <property type="project" value="UniProtKB-SubCell"/>
</dbReference>
<feature type="transmembrane region" description="Helical" evidence="7">
    <location>
        <begin position="190"/>
        <end position="215"/>
    </location>
</feature>
<dbReference type="OrthoDB" id="9801818at2"/>
<dbReference type="PANTHER" id="PTHR43005:SF1">
    <property type="entry name" value="SPERMIDINE_PUTRESCINE TRANSPORT SYSTEM PERMEASE PROTEIN"/>
    <property type="match status" value="1"/>
</dbReference>
<evidence type="ECO:0000256" key="2">
    <source>
        <dbReference type="ARBA" id="ARBA00022448"/>
    </source>
</evidence>
<protein>
    <submittedName>
        <fullName evidence="9">Sugar ABC transporter permease</fullName>
    </submittedName>
</protein>
<comment type="similarity">
    <text evidence="7">Belongs to the binding-protein-dependent transport system permease family.</text>
</comment>
<dbReference type="KEGG" id="sedi:EBB79_13065"/>
<organism evidence="9 10">
    <name type="scientific">Parasedimentitalea marina</name>
    <dbReference type="NCBI Taxonomy" id="2483033"/>
    <lineage>
        <taxon>Bacteria</taxon>
        <taxon>Pseudomonadati</taxon>
        <taxon>Pseudomonadota</taxon>
        <taxon>Alphaproteobacteria</taxon>
        <taxon>Rhodobacterales</taxon>
        <taxon>Paracoccaceae</taxon>
        <taxon>Parasedimentitalea</taxon>
    </lineage>
</organism>
<dbReference type="CDD" id="cd06261">
    <property type="entry name" value="TM_PBP2"/>
    <property type="match status" value="1"/>
</dbReference>
<reference evidence="9 10" key="1">
    <citation type="submission" date="2018-10" db="EMBL/GenBank/DDBJ databases">
        <title>Parasedimentitalea marina sp. nov., a psychrophilic bacterium isolated from deep seawater of the New Britain Trench.</title>
        <authorList>
            <person name="Cao J."/>
        </authorList>
    </citation>
    <scope>NUCLEOTIDE SEQUENCE [LARGE SCALE GENOMIC DNA]</scope>
    <source>
        <strain evidence="9 10">W43</strain>
    </source>
</reference>
<evidence type="ECO:0000256" key="3">
    <source>
        <dbReference type="ARBA" id="ARBA00022475"/>
    </source>
</evidence>
<evidence type="ECO:0000256" key="5">
    <source>
        <dbReference type="ARBA" id="ARBA00022989"/>
    </source>
</evidence>
<dbReference type="EMBL" id="CP033219">
    <property type="protein sequence ID" value="AZV78709.1"/>
    <property type="molecule type" value="Genomic_DNA"/>
</dbReference>
<dbReference type="GO" id="GO:0055085">
    <property type="term" value="P:transmembrane transport"/>
    <property type="evidence" value="ECO:0007669"/>
    <property type="project" value="InterPro"/>
</dbReference>
<dbReference type="InterPro" id="IPR000515">
    <property type="entry name" value="MetI-like"/>
</dbReference>
<evidence type="ECO:0000313" key="10">
    <source>
        <dbReference type="Proteomes" id="UP000283063"/>
    </source>
</evidence>
<comment type="subcellular location">
    <subcellularLocation>
        <location evidence="1 7">Cell membrane</location>
        <topology evidence="1 7">Multi-pass membrane protein</topology>
    </subcellularLocation>
</comment>
<keyword evidence="2 7" id="KW-0813">Transport</keyword>
<proteinExistence type="inferred from homology"/>
<dbReference type="Proteomes" id="UP000283063">
    <property type="component" value="Chromosome"/>
</dbReference>
<keyword evidence="6 7" id="KW-0472">Membrane</keyword>
<sequence>MGRLPNSGTCQVESRAVITRKHNVVEPGENRARRSLYWQYAVEPFFYLSPAIILIGAVMLMPLVIGISYSFQAIDLLRPFNTGWVGFENYTKLWSDRKFWLALENTFWWTFWSITLQFFLGLGLAMLLNTQFYGKKLFQALVFLPWAVPTFLSALTWAWLFNPVIGPIPHWLTALGVLSEPYNILGDPDLALWGPITANVWFGVPFFAITLLAALQSIPGDMYEAAEIDGASTWQAFTKITLPFLAPMIAITVMLRTIWIANFADLIFVMTGGGPASSTQIVSSYIFTTAFRKLDFGYASAIAVALLGILMVYAVILLVLRKKLVKF</sequence>
<feature type="domain" description="ABC transmembrane type-1" evidence="8">
    <location>
        <begin position="103"/>
        <end position="319"/>
    </location>
</feature>
<name>A0A3T0N403_9RHOB</name>